<accession>A0ABV2JQX1</accession>
<protein>
    <recommendedName>
        <fullName evidence="3">DUF2946 domain-containing protein</fullName>
    </recommendedName>
</protein>
<dbReference type="RefSeq" id="WP_354012681.1">
    <property type="nucleotide sequence ID" value="NZ_JBEPMU010000001.1"/>
</dbReference>
<sequence length="163" mass="17967">MRGSPRAAYLVPLDWTRVQLRYAWQVMRMRLHISRRRRVLWTGVVLFCLLFQQLAMAAYVCTLPTRPADTVMTGDCASMGMTAAAKASFQHQNPDARCAEHCAGDAASAHDVRLPSVPALLLPPASPTLMGTIMHAPDQAPLPDVALHRPEPPPTLRFCSLLI</sequence>
<organism evidence="1 2">
    <name type="scientific">Dyella japonica</name>
    <dbReference type="NCBI Taxonomy" id="231455"/>
    <lineage>
        <taxon>Bacteria</taxon>
        <taxon>Pseudomonadati</taxon>
        <taxon>Pseudomonadota</taxon>
        <taxon>Gammaproteobacteria</taxon>
        <taxon>Lysobacterales</taxon>
        <taxon>Rhodanobacteraceae</taxon>
        <taxon>Dyella</taxon>
    </lineage>
</organism>
<comment type="caution">
    <text evidence="1">The sequence shown here is derived from an EMBL/GenBank/DDBJ whole genome shotgun (WGS) entry which is preliminary data.</text>
</comment>
<reference evidence="1 2" key="1">
    <citation type="submission" date="2024-06" db="EMBL/GenBank/DDBJ databases">
        <title>Sorghum-associated microbial communities from plants grown in Nebraska, USA.</title>
        <authorList>
            <person name="Schachtman D."/>
        </authorList>
    </citation>
    <scope>NUCLEOTIDE SEQUENCE [LARGE SCALE GENOMIC DNA]</scope>
    <source>
        <strain evidence="1 2">1073</strain>
    </source>
</reference>
<evidence type="ECO:0000313" key="2">
    <source>
        <dbReference type="Proteomes" id="UP001549184"/>
    </source>
</evidence>
<evidence type="ECO:0000313" key="1">
    <source>
        <dbReference type="EMBL" id="MET3651234.1"/>
    </source>
</evidence>
<dbReference type="Proteomes" id="UP001549184">
    <property type="component" value="Unassembled WGS sequence"/>
</dbReference>
<proteinExistence type="predicted"/>
<name>A0ABV2JQX1_9GAMM</name>
<gene>
    <name evidence="1" type="ORF">ABIC75_000936</name>
</gene>
<dbReference type="EMBL" id="JBEPMU010000001">
    <property type="protein sequence ID" value="MET3651234.1"/>
    <property type="molecule type" value="Genomic_DNA"/>
</dbReference>
<evidence type="ECO:0008006" key="3">
    <source>
        <dbReference type="Google" id="ProtNLM"/>
    </source>
</evidence>
<keyword evidence="2" id="KW-1185">Reference proteome</keyword>